<organism evidence="2 3">
    <name type="scientific">Antricoccus suffuscus</name>
    <dbReference type="NCBI Taxonomy" id="1629062"/>
    <lineage>
        <taxon>Bacteria</taxon>
        <taxon>Bacillati</taxon>
        <taxon>Actinomycetota</taxon>
        <taxon>Actinomycetes</taxon>
        <taxon>Geodermatophilales</taxon>
        <taxon>Antricoccaceae</taxon>
        <taxon>Antricoccus</taxon>
    </lineage>
</organism>
<keyword evidence="1" id="KW-0812">Transmembrane</keyword>
<dbReference type="RefSeq" id="WP_146135351.1">
    <property type="nucleotide sequence ID" value="NZ_PVUE01000007.1"/>
</dbReference>
<sequence>MNMNERLAGISMPRKIVAGAGVVLLINSFLPWYHISIGGFGGASASGWHGLGVITWLLVIGLLAIEGARAGGVLPLNDGQAELASLAASAGAVVFGLIYVIVRLSDGHLGFGFYIGILALAGLAYGALRLFQAGAAMTALKGLQSSTESD</sequence>
<keyword evidence="1" id="KW-0472">Membrane</keyword>
<dbReference type="EMBL" id="PVUE01000007">
    <property type="protein sequence ID" value="PRZ41960.1"/>
    <property type="molecule type" value="Genomic_DNA"/>
</dbReference>
<evidence type="ECO:0000256" key="1">
    <source>
        <dbReference type="SAM" id="Phobius"/>
    </source>
</evidence>
<dbReference type="OrthoDB" id="3215573at2"/>
<feature type="transmembrane region" description="Helical" evidence="1">
    <location>
        <begin position="47"/>
        <end position="65"/>
    </location>
</feature>
<dbReference type="Proteomes" id="UP000237752">
    <property type="component" value="Unassembled WGS sequence"/>
</dbReference>
<evidence type="ECO:0000313" key="3">
    <source>
        <dbReference type="Proteomes" id="UP000237752"/>
    </source>
</evidence>
<name>A0A2T1A038_9ACTN</name>
<proteinExistence type="predicted"/>
<keyword evidence="1" id="KW-1133">Transmembrane helix</keyword>
<accession>A0A2T1A038</accession>
<evidence type="ECO:0000313" key="2">
    <source>
        <dbReference type="EMBL" id="PRZ41960.1"/>
    </source>
</evidence>
<protein>
    <submittedName>
        <fullName evidence="2">Uncharacterized protein</fullName>
    </submittedName>
</protein>
<gene>
    <name evidence="2" type="ORF">CLV47_10788</name>
</gene>
<comment type="caution">
    <text evidence="2">The sequence shown here is derived from an EMBL/GenBank/DDBJ whole genome shotgun (WGS) entry which is preliminary data.</text>
</comment>
<reference evidence="2 3" key="1">
    <citation type="submission" date="2018-03" db="EMBL/GenBank/DDBJ databases">
        <title>Genomic Encyclopedia of Archaeal and Bacterial Type Strains, Phase II (KMG-II): from individual species to whole genera.</title>
        <authorList>
            <person name="Goeker M."/>
        </authorList>
    </citation>
    <scope>NUCLEOTIDE SEQUENCE [LARGE SCALE GENOMIC DNA]</scope>
    <source>
        <strain evidence="2 3">DSM 100065</strain>
    </source>
</reference>
<keyword evidence="3" id="KW-1185">Reference proteome</keyword>
<feature type="transmembrane region" description="Helical" evidence="1">
    <location>
        <begin position="111"/>
        <end position="131"/>
    </location>
</feature>
<dbReference type="AlphaFoldDB" id="A0A2T1A038"/>
<feature type="transmembrane region" description="Helical" evidence="1">
    <location>
        <begin position="86"/>
        <end position="105"/>
    </location>
</feature>
<feature type="transmembrane region" description="Helical" evidence="1">
    <location>
        <begin position="16"/>
        <end position="35"/>
    </location>
</feature>